<keyword evidence="2" id="KW-1133">Transmembrane helix</keyword>
<evidence type="ECO:0000256" key="1">
    <source>
        <dbReference type="SAM" id="MobiDB-lite"/>
    </source>
</evidence>
<proteinExistence type="predicted"/>
<feature type="region of interest" description="Disordered" evidence="1">
    <location>
        <begin position="442"/>
        <end position="465"/>
    </location>
</feature>
<gene>
    <name evidence="3" type="ORF">TMSB3V08_LOCUS707</name>
</gene>
<sequence>MECMVKVFLKEALNFMAVLVIFEVVVTSAAANGIQMDLQVKNNGVEQKGTTLSQTHNPPDDRLHSAPSINYHETLGVVDHSLDKDPGVLAPGHETTSIPKPEYQDVASVQNPGYHEMLSVHHPSNHRPGYHSMPDAGVHNPGYHEMTGVHNPGYHEMTGVHNPGYHEITGAHNPRYHEMLGVYNPKYHETLGVPNPGYHEMTGLHNPGYHEITGVHNSGYHDMPGVHNPGYHDMSGVHNPGYHDMSGVHNPGYHKTAGIPNPEYHEMIGVQHPRYHDIIGAQHSGYHEMIGAQHPGYHEMIGVQSPGYYETRGILNFGYGEAHDSLNLKYHDMANIHNIGYQDTSGVSNPSYHDLLGIPNPGYQDMSSAHDPGHHETSGVLNFGYPALPVIPNSGYHQAAAVPVRGYYETAAGVVRPWFVPEKQKGKAQGQKIRHMTRIKVKRKGAHDLQADEGMPTKPEEGTLNTNPAVVITVPEHYPEEFAQGQIVVEEEEEVEERGEGMTGVHPEPLDEFLEQKLGAAGLELEVLEVRHRLQKLDFYFGFLRVMSEDCRHRMLCEVLREPGRFYPLSSVMEDATSFSGDYQLLSSRLINTTDGTRLLSYIEASFMAHDRAGSCGVFSHRCPTPTEEMINYDALCLWREMVWWLTIHVIARLANALVVLGSTAEDGEIEVRISVG</sequence>
<feature type="transmembrane region" description="Helical" evidence="2">
    <location>
        <begin position="12"/>
        <end position="31"/>
    </location>
</feature>
<dbReference type="EMBL" id="OB792704">
    <property type="protein sequence ID" value="CAD7423732.1"/>
    <property type="molecule type" value="Genomic_DNA"/>
</dbReference>
<reference evidence="3" key="1">
    <citation type="submission" date="2020-11" db="EMBL/GenBank/DDBJ databases">
        <authorList>
            <person name="Tran Van P."/>
        </authorList>
    </citation>
    <scope>NUCLEOTIDE SEQUENCE</scope>
</reference>
<name>A0A7R9HIM9_9NEOP</name>
<dbReference type="AlphaFoldDB" id="A0A7R9HIM9"/>
<organism evidence="3">
    <name type="scientific">Timema monikensis</name>
    <dbReference type="NCBI Taxonomy" id="170555"/>
    <lineage>
        <taxon>Eukaryota</taxon>
        <taxon>Metazoa</taxon>
        <taxon>Ecdysozoa</taxon>
        <taxon>Arthropoda</taxon>
        <taxon>Hexapoda</taxon>
        <taxon>Insecta</taxon>
        <taxon>Pterygota</taxon>
        <taxon>Neoptera</taxon>
        <taxon>Polyneoptera</taxon>
        <taxon>Phasmatodea</taxon>
        <taxon>Timematodea</taxon>
        <taxon>Timematoidea</taxon>
        <taxon>Timematidae</taxon>
        <taxon>Timema</taxon>
    </lineage>
</organism>
<keyword evidence="2" id="KW-0472">Membrane</keyword>
<protein>
    <submittedName>
        <fullName evidence="3">Uncharacterized protein</fullName>
    </submittedName>
</protein>
<accession>A0A7R9HIM9</accession>
<evidence type="ECO:0000256" key="2">
    <source>
        <dbReference type="SAM" id="Phobius"/>
    </source>
</evidence>
<keyword evidence="2" id="KW-0812">Transmembrane</keyword>
<evidence type="ECO:0000313" key="3">
    <source>
        <dbReference type="EMBL" id="CAD7423732.1"/>
    </source>
</evidence>